<sequence>MELYKKFTSRSTVTLPASACPITPALLPKLAPQKNHPLVT</sequence>
<reference evidence="1 2" key="1">
    <citation type="submission" date="2013-09" db="EMBL/GenBank/DDBJ databases">
        <title>Corchorus capsularis genome sequencing.</title>
        <authorList>
            <person name="Alam M."/>
            <person name="Haque M.S."/>
            <person name="Islam M.S."/>
            <person name="Emdad E.M."/>
            <person name="Islam M.M."/>
            <person name="Ahmed B."/>
            <person name="Halim A."/>
            <person name="Hossen Q.M.M."/>
            <person name="Hossain M.Z."/>
            <person name="Ahmed R."/>
            <person name="Khan M.M."/>
            <person name="Islam R."/>
            <person name="Rashid M.M."/>
            <person name="Khan S.A."/>
            <person name="Rahman M.S."/>
            <person name="Alam M."/>
        </authorList>
    </citation>
    <scope>NUCLEOTIDE SEQUENCE [LARGE SCALE GENOMIC DNA]</scope>
    <source>
        <strain evidence="2">cv. CVL-1</strain>
        <tissue evidence="1">Whole seedling</tissue>
    </source>
</reference>
<gene>
    <name evidence="1" type="ORF">CCACVL1_06050</name>
</gene>
<comment type="caution">
    <text evidence="1">The sequence shown here is derived from an EMBL/GenBank/DDBJ whole genome shotgun (WGS) entry which is preliminary data.</text>
</comment>
<protein>
    <submittedName>
        <fullName evidence="1">Uncharacterized protein</fullName>
    </submittedName>
</protein>
<evidence type="ECO:0000313" key="1">
    <source>
        <dbReference type="EMBL" id="OMO94355.1"/>
    </source>
</evidence>
<dbReference type="AlphaFoldDB" id="A0A1R3JHW7"/>
<dbReference type="Gramene" id="OMO94355">
    <property type="protein sequence ID" value="OMO94355"/>
    <property type="gene ID" value="CCACVL1_06050"/>
</dbReference>
<keyword evidence="2" id="KW-1185">Reference proteome</keyword>
<organism evidence="1 2">
    <name type="scientific">Corchorus capsularis</name>
    <name type="common">Jute</name>
    <dbReference type="NCBI Taxonomy" id="210143"/>
    <lineage>
        <taxon>Eukaryota</taxon>
        <taxon>Viridiplantae</taxon>
        <taxon>Streptophyta</taxon>
        <taxon>Embryophyta</taxon>
        <taxon>Tracheophyta</taxon>
        <taxon>Spermatophyta</taxon>
        <taxon>Magnoliopsida</taxon>
        <taxon>eudicotyledons</taxon>
        <taxon>Gunneridae</taxon>
        <taxon>Pentapetalae</taxon>
        <taxon>rosids</taxon>
        <taxon>malvids</taxon>
        <taxon>Malvales</taxon>
        <taxon>Malvaceae</taxon>
        <taxon>Grewioideae</taxon>
        <taxon>Apeibeae</taxon>
        <taxon>Corchorus</taxon>
    </lineage>
</organism>
<dbReference type="EMBL" id="AWWV01007889">
    <property type="protein sequence ID" value="OMO94355.1"/>
    <property type="molecule type" value="Genomic_DNA"/>
</dbReference>
<dbReference type="Proteomes" id="UP000188268">
    <property type="component" value="Unassembled WGS sequence"/>
</dbReference>
<evidence type="ECO:0000313" key="2">
    <source>
        <dbReference type="Proteomes" id="UP000188268"/>
    </source>
</evidence>
<name>A0A1R3JHW7_COCAP</name>
<proteinExistence type="predicted"/>
<accession>A0A1R3JHW7</accession>